<name>A0A4P9ZG73_9ASCO</name>
<evidence type="ECO:0000256" key="2">
    <source>
        <dbReference type="ARBA" id="ARBA00007249"/>
    </source>
</evidence>
<dbReference type="InterPro" id="IPR031157">
    <property type="entry name" value="G_TR_CS"/>
</dbReference>
<evidence type="ECO:0000313" key="13">
    <source>
        <dbReference type="EMBL" id="RKP31241.1"/>
    </source>
</evidence>
<dbReference type="SUPFAM" id="SSF50447">
    <property type="entry name" value="Translation proteins"/>
    <property type="match status" value="1"/>
</dbReference>
<dbReference type="Gene3D" id="3.40.50.300">
    <property type="entry name" value="P-loop containing nucleotide triphosphate hydrolases"/>
    <property type="match status" value="1"/>
</dbReference>
<evidence type="ECO:0000256" key="1">
    <source>
        <dbReference type="ARBA" id="ARBA00004496"/>
    </source>
</evidence>
<feature type="domain" description="Tr-type G" evidence="12">
    <location>
        <begin position="144"/>
        <end position="372"/>
    </location>
</feature>
<dbReference type="GO" id="GO:0003924">
    <property type="term" value="F:GTPase activity"/>
    <property type="evidence" value="ECO:0007669"/>
    <property type="project" value="InterPro"/>
</dbReference>
<organism evidence="13 14">
    <name type="scientific">Metschnikowia bicuspidata</name>
    <dbReference type="NCBI Taxonomy" id="27322"/>
    <lineage>
        <taxon>Eukaryota</taxon>
        <taxon>Fungi</taxon>
        <taxon>Dikarya</taxon>
        <taxon>Ascomycota</taxon>
        <taxon>Saccharomycotina</taxon>
        <taxon>Pichiomycetes</taxon>
        <taxon>Metschnikowiaceae</taxon>
        <taxon>Metschnikowia</taxon>
    </lineage>
</organism>
<keyword evidence="7" id="KW-0648">Protein biosynthesis</keyword>
<dbReference type="OrthoDB" id="342024at2759"/>
<dbReference type="Gene3D" id="2.40.30.10">
    <property type="entry name" value="Translation factors"/>
    <property type="match status" value="2"/>
</dbReference>
<dbReference type="GO" id="GO:0006412">
    <property type="term" value="P:translation"/>
    <property type="evidence" value="ECO:0007669"/>
    <property type="project" value="UniProtKB-KW"/>
</dbReference>
<gene>
    <name evidence="13" type="ORF">METBISCDRAFT_14543</name>
</gene>
<evidence type="ECO:0000256" key="5">
    <source>
        <dbReference type="ARBA" id="ARBA00022801"/>
    </source>
</evidence>
<proteinExistence type="inferred from homology"/>
<protein>
    <recommendedName>
        <fullName evidence="11">Elongation factor 1 alpha-like protein</fullName>
    </recommendedName>
</protein>
<evidence type="ECO:0000256" key="4">
    <source>
        <dbReference type="ARBA" id="ARBA00022741"/>
    </source>
</evidence>
<dbReference type="Pfam" id="PF00009">
    <property type="entry name" value="GTP_EFTU"/>
    <property type="match status" value="1"/>
</dbReference>
<dbReference type="InterPro" id="IPR015033">
    <property type="entry name" value="HBS1-like_N"/>
</dbReference>
<dbReference type="PROSITE" id="PS51722">
    <property type="entry name" value="G_TR_2"/>
    <property type="match status" value="1"/>
</dbReference>
<dbReference type="Proteomes" id="UP000268321">
    <property type="component" value="Unassembled WGS sequence"/>
</dbReference>
<dbReference type="FunFam" id="2.40.30.10:FF:000070">
    <property type="entry name" value="Translation elongation factor EF-1 subunit"/>
    <property type="match status" value="1"/>
</dbReference>
<reference evidence="14" key="1">
    <citation type="journal article" date="2018" name="Nat. Microbiol.">
        <title>Leveraging single-cell genomics to expand the fungal tree of life.</title>
        <authorList>
            <person name="Ahrendt S.R."/>
            <person name="Quandt C.A."/>
            <person name="Ciobanu D."/>
            <person name="Clum A."/>
            <person name="Salamov A."/>
            <person name="Andreopoulos B."/>
            <person name="Cheng J.F."/>
            <person name="Woyke T."/>
            <person name="Pelin A."/>
            <person name="Henrissat B."/>
            <person name="Reynolds N.K."/>
            <person name="Benny G.L."/>
            <person name="Smith M.E."/>
            <person name="James T.Y."/>
            <person name="Grigoriev I.V."/>
        </authorList>
    </citation>
    <scope>NUCLEOTIDE SEQUENCE [LARGE SCALE GENOMIC DNA]</scope>
    <source>
        <strain evidence="14">Baker2002</strain>
    </source>
</reference>
<evidence type="ECO:0000256" key="6">
    <source>
        <dbReference type="ARBA" id="ARBA00022845"/>
    </source>
</evidence>
<dbReference type="GO" id="GO:1990533">
    <property type="term" value="C:Dom34-Hbs1 complex"/>
    <property type="evidence" value="ECO:0007669"/>
    <property type="project" value="UniProtKB-ARBA"/>
</dbReference>
<evidence type="ECO:0000256" key="7">
    <source>
        <dbReference type="ARBA" id="ARBA00022917"/>
    </source>
</evidence>
<evidence type="ECO:0000313" key="14">
    <source>
        <dbReference type="Proteomes" id="UP000268321"/>
    </source>
</evidence>
<dbReference type="GO" id="GO:0005737">
    <property type="term" value="C:cytoplasm"/>
    <property type="evidence" value="ECO:0007669"/>
    <property type="project" value="UniProtKB-SubCell"/>
</dbReference>
<keyword evidence="5" id="KW-0378">Hydrolase</keyword>
<evidence type="ECO:0000259" key="12">
    <source>
        <dbReference type="PROSITE" id="PS51722"/>
    </source>
</evidence>
<keyword evidence="4" id="KW-0547">Nucleotide-binding</keyword>
<dbReference type="GO" id="GO:0005525">
    <property type="term" value="F:GTP binding"/>
    <property type="evidence" value="ECO:0007669"/>
    <property type="project" value="UniProtKB-KW"/>
</dbReference>
<dbReference type="InterPro" id="IPR050100">
    <property type="entry name" value="TRAFAC_GTPase_members"/>
</dbReference>
<dbReference type="SUPFAM" id="SSF52540">
    <property type="entry name" value="P-loop containing nucleoside triphosphate hydrolases"/>
    <property type="match status" value="1"/>
</dbReference>
<sequence length="585" mass="65019">MNDDYSDYSDNEEFHEDALHNEEYDALYAVLPEAKKALSSYNPNIPEIEIKEALYYHYFEIKPALEDLRAKFPKKKAKAKAKFNRPSPDDFVLEAQKQAFEKDMKMLSIDDAVEKKSGISTSRAIETKPFVKIDLNKELAEYVQPHMCFVVIGHVDAGKSTLMGRILYDTGTVDGKTINKLVREAEKSGKGSFALAWLLDQTAEERLRGITIDICSTSFKTEKMSFTAIDAPGHKDFIPQMISGVSQANIAVLVVDSIKGKFEAGFVMDGQTKEHTLLAKSLGLEQVCIAINKLDKEEWSQSRYEDIKAQLTLFFTSSEVGFSEQNLHFIPISGLTGVNVVMRDVCGKSTPELAWYKGPTLIELLEHINAQEGTTTTLGELLAEECNIFANEIAEILPSELHVQGKVSLGVVQAGETVRIHPTGDCLQVQSLSVHGKSEPVAVRGQNIQLKFKTNQLKNKSIDDLAVGDLILNLESSVRLVRSFEACITTFHMNKPLLVGTPFVLFRNNASVSARISKIILIKDSKRKKMHLVSNQRAVVEIEINQDRPLPVSEFSKNKALGRIVLRKEGVTIAAGTIKSVNDVN</sequence>
<keyword evidence="3" id="KW-0963">Cytoplasm</keyword>
<dbReference type="CDD" id="cd01883">
    <property type="entry name" value="EF1_alpha"/>
    <property type="match status" value="1"/>
</dbReference>
<keyword evidence="6" id="KW-0810">Translation regulation</keyword>
<dbReference type="InterPro" id="IPR027417">
    <property type="entry name" value="P-loop_NTPase"/>
</dbReference>
<keyword evidence="14" id="KW-1185">Reference proteome</keyword>
<evidence type="ECO:0000256" key="8">
    <source>
        <dbReference type="ARBA" id="ARBA00023134"/>
    </source>
</evidence>
<dbReference type="Pfam" id="PF22594">
    <property type="entry name" value="GTP-eEF1A_C"/>
    <property type="match status" value="1"/>
</dbReference>
<dbReference type="PRINTS" id="PR00315">
    <property type="entry name" value="ELONGATNFCT"/>
</dbReference>
<dbReference type="SUPFAM" id="SSF50465">
    <property type="entry name" value="EF-Tu/eEF-1alpha/eIF2-gamma C-terminal domain"/>
    <property type="match status" value="1"/>
</dbReference>
<dbReference type="FunFam" id="3.40.50.300:FF:000204">
    <property type="entry name" value="Translation elongation factor Tu"/>
    <property type="match status" value="1"/>
</dbReference>
<dbReference type="CDD" id="cd04093">
    <property type="entry name" value="HBS1_C_III"/>
    <property type="match status" value="1"/>
</dbReference>
<comment type="similarity">
    <text evidence="2">Belongs to the TRAFAC class translation factor GTPase superfamily. Classic translation factor GTPase family. EF-Tu/EF-1A subfamily.</text>
</comment>
<dbReference type="InterPro" id="IPR054696">
    <property type="entry name" value="GTP-eEF1A_C"/>
</dbReference>
<dbReference type="EMBL" id="ML004444">
    <property type="protein sequence ID" value="RKP31241.1"/>
    <property type="molecule type" value="Genomic_DNA"/>
</dbReference>
<comment type="subcellular location">
    <subcellularLocation>
        <location evidence="1">Cytoplasm</location>
    </subcellularLocation>
</comment>
<dbReference type="AlphaFoldDB" id="A0A4P9ZG73"/>
<keyword evidence="8" id="KW-0342">GTP-binding</keyword>
<comment type="subunit">
    <text evidence="10">Component of the Dom34-Hbs1 complex, also named Pelota-HBS1L complex, composed of dom34 and hbs1.</text>
</comment>
<dbReference type="PANTHER" id="PTHR23115">
    <property type="entry name" value="TRANSLATION FACTOR"/>
    <property type="match status" value="1"/>
</dbReference>
<dbReference type="InterPro" id="IPR009001">
    <property type="entry name" value="Transl_elong_EF1A/Init_IF2_C"/>
</dbReference>
<dbReference type="Pfam" id="PF08938">
    <property type="entry name" value="HBS1_N"/>
    <property type="match status" value="1"/>
</dbReference>
<evidence type="ECO:0000256" key="11">
    <source>
        <dbReference type="ARBA" id="ARBA00074866"/>
    </source>
</evidence>
<dbReference type="GO" id="GO:0006417">
    <property type="term" value="P:regulation of translation"/>
    <property type="evidence" value="ECO:0007669"/>
    <property type="project" value="UniProtKB-KW"/>
</dbReference>
<evidence type="ECO:0000256" key="10">
    <source>
        <dbReference type="ARBA" id="ARBA00063537"/>
    </source>
</evidence>
<dbReference type="PROSITE" id="PS00301">
    <property type="entry name" value="G_TR_1"/>
    <property type="match status" value="1"/>
</dbReference>
<dbReference type="InterPro" id="IPR000795">
    <property type="entry name" value="T_Tr_GTP-bd_dom"/>
</dbReference>
<comment type="catalytic activity">
    <reaction evidence="9">
        <text>GTP + H2O = GDP + phosphate + H(+)</text>
        <dbReference type="Rhea" id="RHEA:19669"/>
        <dbReference type="ChEBI" id="CHEBI:15377"/>
        <dbReference type="ChEBI" id="CHEBI:15378"/>
        <dbReference type="ChEBI" id="CHEBI:37565"/>
        <dbReference type="ChEBI" id="CHEBI:43474"/>
        <dbReference type="ChEBI" id="CHEBI:58189"/>
    </reaction>
    <physiologicalReaction direction="left-to-right" evidence="9">
        <dbReference type="Rhea" id="RHEA:19670"/>
    </physiologicalReaction>
</comment>
<evidence type="ECO:0000256" key="9">
    <source>
        <dbReference type="ARBA" id="ARBA00049117"/>
    </source>
</evidence>
<dbReference type="InterPro" id="IPR009000">
    <property type="entry name" value="Transl_B-barrel_sf"/>
</dbReference>
<accession>A0A4P9ZG73</accession>
<evidence type="ECO:0000256" key="3">
    <source>
        <dbReference type="ARBA" id="ARBA00022490"/>
    </source>
</evidence>